<dbReference type="Gene3D" id="6.10.340.10">
    <property type="match status" value="1"/>
</dbReference>
<feature type="domain" description="HAMP" evidence="4">
    <location>
        <begin position="45"/>
        <end position="97"/>
    </location>
</feature>
<accession>A0ABP3AJN4</accession>
<evidence type="ECO:0000313" key="5">
    <source>
        <dbReference type="EMBL" id="EUA91129.1"/>
    </source>
</evidence>
<dbReference type="SUPFAM" id="SSF158472">
    <property type="entry name" value="HAMP domain-like"/>
    <property type="match status" value="1"/>
</dbReference>
<dbReference type="Pfam" id="PF00672">
    <property type="entry name" value="HAMP"/>
    <property type="match status" value="1"/>
</dbReference>
<organism evidence="5 6">
    <name type="scientific">Mycobacterium ulcerans str. Harvey</name>
    <dbReference type="NCBI Taxonomy" id="1299332"/>
    <lineage>
        <taxon>Bacteria</taxon>
        <taxon>Bacillati</taxon>
        <taxon>Actinomycetota</taxon>
        <taxon>Actinomycetes</taxon>
        <taxon>Mycobacteriales</taxon>
        <taxon>Mycobacteriaceae</taxon>
        <taxon>Mycobacterium</taxon>
        <taxon>Mycobacterium ulcerans group</taxon>
    </lineage>
</organism>
<evidence type="ECO:0000259" key="4">
    <source>
        <dbReference type="PROSITE" id="PS50885"/>
    </source>
</evidence>
<dbReference type="PROSITE" id="PS50885">
    <property type="entry name" value="HAMP"/>
    <property type="match status" value="1"/>
</dbReference>
<keyword evidence="1 3" id="KW-0812">Transmembrane</keyword>
<keyword evidence="3" id="KW-0472">Membrane</keyword>
<protein>
    <submittedName>
        <fullName evidence="5">HAMP domain protein</fullName>
    </submittedName>
</protein>
<dbReference type="SMART" id="SM00304">
    <property type="entry name" value="HAMP"/>
    <property type="match status" value="1"/>
</dbReference>
<keyword evidence="2 3" id="KW-1133">Transmembrane helix</keyword>
<comment type="caution">
    <text evidence="5">The sequence shown here is derived from an EMBL/GenBank/DDBJ whole genome shotgun (WGS) entry which is preliminary data.</text>
</comment>
<evidence type="ECO:0000256" key="2">
    <source>
        <dbReference type="ARBA" id="ARBA00022989"/>
    </source>
</evidence>
<evidence type="ECO:0000256" key="3">
    <source>
        <dbReference type="SAM" id="Phobius"/>
    </source>
</evidence>
<name>A0ABP3AJN4_MYCUL</name>
<evidence type="ECO:0000313" key="6">
    <source>
        <dbReference type="Proteomes" id="UP000020681"/>
    </source>
</evidence>
<reference evidence="5 6" key="1">
    <citation type="submission" date="2014-01" db="EMBL/GenBank/DDBJ databases">
        <authorList>
            <person name="Dobos K."/>
            <person name="Lenaerts A."/>
            <person name="Ordway D."/>
            <person name="DeGroote M.A."/>
            <person name="Parker T."/>
            <person name="Sizemore C."/>
            <person name="Tallon L.J."/>
            <person name="Sadzewicz L.K."/>
            <person name="Sengamalay N."/>
            <person name="Fraser C.M."/>
            <person name="Hine E."/>
            <person name="Shefchek K.A."/>
            <person name="Das S.P."/>
            <person name="Tettelin H."/>
        </authorList>
    </citation>
    <scope>NUCLEOTIDE SEQUENCE [LARGE SCALE GENOMIC DNA]</scope>
    <source>
        <strain evidence="5 6">Harvey</strain>
    </source>
</reference>
<gene>
    <name evidence="5" type="ORF">I551_2383</name>
</gene>
<keyword evidence="6" id="KW-1185">Reference proteome</keyword>
<dbReference type="CDD" id="cd06225">
    <property type="entry name" value="HAMP"/>
    <property type="match status" value="1"/>
</dbReference>
<feature type="transmembrane region" description="Helical" evidence="3">
    <location>
        <begin position="21"/>
        <end position="46"/>
    </location>
</feature>
<proteinExistence type="predicted"/>
<dbReference type="InterPro" id="IPR003660">
    <property type="entry name" value="HAMP_dom"/>
</dbReference>
<dbReference type="Proteomes" id="UP000020681">
    <property type="component" value="Unassembled WGS sequence"/>
</dbReference>
<evidence type="ECO:0000256" key="1">
    <source>
        <dbReference type="ARBA" id="ARBA00022692"/>
    </source>
</evidence>
<sequence length="141" mass="14809">MGIILAVAFAMSQQHLTRNDLGLVLLLLAPAALVSGVLCNMIAAWLTATSVRDLHSALKRVESGDLDCQLDVFDGTELGELQRGFNAMVEGCASVNGSGTCSAVMSGVTAPLPPRTRVSNLAAKSAASRFFSWTSSDLPVW</sequence>
<dbReference type="EMBL" id="JAOL01000094">
    <property type="protein sequence ID" value="EUA91129.1"/>
    <property type="molecule type" value="Genomic_DNA"/>
</dbReference>